<dbReference type="GO" id="GO:0008168">
    <property type="term" value="F:methyltransferase activity"/>
    <property type="evidence" value="ECO:0007669"/>
    <property type="project" value="UniProtKB-KW"/>
</dbReference>
<reference evidence="3 4" key="1">
    <citation type="journal article" date="2016" name="Sci. Rep.">
        <title>The genome sequence of the outbreeding globe artichoke constructed de novo incorporating a phase-aware low-pass sequencing strategy of F1 progeny.</title>
        <authorList>
            <person name="Scaglione D."/>
            <person name="Reyes-Chin-Wo S."/>
            <person name="Acquadro A."/>
            <person name="Froenicke L."/>
            <person name="Portis E."/>
            <person name="Beitel C."/>
            <person name="Tirone M."/>
            <person name="Mauro R."/>
            <person name="Lo Monaco A."/>
            <person name="Mauromicale G."/>
            <person name="Faccioli P."/>
            <person name="Cattivelli L."/>
            <person name="Rieseberg L."/>
            <person name="Michelmore R."/>
            <person name="Lanteri S."/>
        </authorList>
    </citation>
    <scope>NUCLEOTIDE SEQUENCE [LARGE SCALE GENOMIC DNA]</scope>
    <source>
        <strain evidence="3">2C</strain>
    </source>
</reference>
<dbReference type="InterPro" id="IPR032302">
    <property type="entry name" value="THOC2_N"/>
</dbReference>
<dbReference type="PANTHER" id="PTHR21597:SF0">
    <property type="entry name" value="THO COMPLEX SUBUNIT 2"/>
    <property type="match status" value="1"/>
</dbReference>
<dbReference type="InterPro" id="IPR040007">
    <property type="entry name" value="Tho2"/>
</dbReference>
<dbReference type="GO" id="GO:0032259">
    <property type="term" value="P:methylation"/>
    <property type="evidence" value="ECO:0007669"/>
    <property type="project" value="UniProtKB-KW"/>
</dbReference>
<feature type="compositionally biased region" description="Basic and acidic residues" evidence="1">
    <location>
        <begin position="293"/>
        <end position="303"/>
    </location>
</feature>
<evidence type="ECO:0000313" key="3">
    <source>
        <dbReference type="EMBL" id="KVI01713.1"/>
    </source>
</evidence>
<sequence length="303" mass="33964">CKSITVICNFPKSDSILLSGFKGIDTGDGRILKHRPILVAASVGSYGAYLADGSEYRGDYGNAMNLEFLKNFHRRRVQVLVESATTVGIIKSLIGHFNLDPNRVFDIVLECFELQPDNNAFLNLISIFPKSNASQILGFKFQYYQRLEVNSTVPFGLYQLTAILVKKRCQSAFQYDGRSNSRKVLSQGGKSGILVQFFGVPKWEECSAVAKITVNSSKWSYKSPAIICDLQQVLFKTISSCRSFWHWYRLTGKVDWKQQTPLADVNLHNASAMSFGVGGATMKDKHQRNTGIQHDDKQSLNQI</sequence>
<dbReference type="GO" id="GO:0006397">
    <property type="term" value="P:mRNA processing"/>
    <property type="evidence" value="ECO:0007669"/>
    <property type="project" value="InterPro"/>
</dbReference>
<dbReference type="GO" id="GO:0006406">
    <property type="term" value="P:mRNA export from nucleus"/>
    <property type="evidence" value="ECO:0007669"/>
    <property type="project" value="InterPro"/>
</dbReference>
<accession>A0A118K0P1</accession>
<comment type="caution">
    <text evidence="3">The sequence shown here is derived from an EMBL/GenBank/DDBJ whole genome shotgun (WGS) entry which is preliminary data.</text>
</comment>
<dbReference type="GO" id="GO:0003729">
    <property type="term" value="F:mRNA binding"/>
    <property type="evidence" value="ECO:0007669"/>
    <property type="project" value="TreeGrafter"/>
</dbReference>
<dbReference type="SUPFAM" id="SSF82282">
    <property type="entry name" value="Homocysteine S-methyltransferase"/>
    <property type="match status" value="1"/>
</dbReference>
<feature type="region of interest" description="Disordered" evidence="1">
    <location>
        <begin position="283"/>
        <end position="303"/>
    </location>
</feature>
<dbReference type="AlphaFoldDB" id="A0A118K0P1"/>
<evidence type="ECO:0000256" key="1">
    <source>
        <dbReference type="SAM" id="MobiDB-lite"/>
    </source>
</evidence>
<dbReference type="Gramene" id="KVI01713">
    <property type="protein sequence ID" value="KVI01713"/>
    <property type="gene ID" value="Ccrd_020008"/>
</dbReference>
<dbReference type="Proteomes" id="UP000243975">
    <property type="component" value="Unassembled WGS sequence"/>
</dbReference>
<proteinExistence type="predicted"/>
<feature type="domain" description="THO complex subunit 2 N-terminal" evidence="2">
    <location>
        <begin position="84"/>
        <end position="167"/>
    </location>
</feature>
<dbReference type="Gene3D" id="3.20.20.330">
    <property type="entry name" value="Homocysteine-binding-like domain"/>
    <property type="match status" value="1"/>
</dbReference>
<protein>
    <submittedName>
        <fullName evidence="3">Homocysteine S-methyltransferase</fullName>
    </submittedName>
</protein>
<dbReference type="InterPro" id="IPR036589">
    <property type="entry name" value="HCY_dom_sf"/>
</dbReference>
<keyword evidence="4" id="KW-1185">Reference proteome</keyword>
<dbReference type="STRING" id="59895.A0A118K0P1"/>
<feature type="non-terminal residue" evidence="3">
    <location>
        <position position="303"/>
    </location>
</feature>
<name>A0A118K0P1_CYNCS</name>
<dbReference type="PANTHER" id="PTHR21597">
    <property type="entry name" value="THO2 PROTEIN"/>
    <property type="match status" value="1"/>
</dbReference>
<dbReference type="Pfam" id="PF16134">
    <property type="entry name" value="THOC2_N"/>
    <property type="match status" value="1"/>
</dbReference>
<dbReference type="GO" id="GO:0000445">
    <property type="term" value="C:THO complex part of transcription export complex"/>
    <property type="evidence" value="ECO:0007669"/>
    <property type="project" value="TreeGrafter"/>
</dbReference>
<organism evidence="3 4">
    <name type="scientific">Cynara cardunculus var. scolymus</name>
    <name type="common">Globe artichoke</name>
    <name type="synonym">Cynara scolymus</name>
    <dbReference type="NCBI Taxonomy" id="59895"/>
    <lineage>
        <taxon>Eukaryota</taxon>
        <taxon>Viridiplantae</taxon>
        <taxon>Streptophyta</taxon>
        <taxon>Embryophyta</taxon>
        <taxon>Tracheophyta</taxon>
        <taxon>Spermatophyta</taxon>
        <taxon>Magnoliopsida</taxon>
        <taxon>eudicotyledons</taxon>
        <taxon>Gunneridae</taxon>
        <taxon>Pentapetalae</taxon>
        <taxon>asterids</taxon>
        <taxon>campanulids</taxon>
        <taxon>Asterales</taxon>
        <taxon>Asteraceae</taxon>
        <taxon>Carduoideae</taxon>
        <taxon>Cardueae</taxon>
        <taxon>Carduinae</taxon>
        <taxon>Cynara</taxon>
    </lineage>
</organism>
<evidence type="ECO:0000313" key="4">
    <source>
        <dbReference type="Proteomes" id="UP000243975"/>
    </source>
</evidence>
<evidence type="ECO:0000259" key="2">
    <source>
        <dbReference type="Pfam" id="PF16134"/>
    </source>
</evidence>
<gene>
    <name evidence="3" type="ORF">Ccrd_020008</name>
</gene>
<dbReference type="EMBL" id="LEKV01002735">
    <property type="protein sequence ID" value="KVI01713.1"/>
    <property type="molecule type" value="Genomic_DNA"/>
</dbReference>